<dbReference type="InterPro" id="IPR056180">
    <property type="entry name" value="ZPR1_jr_dom"/>
</dbReference>
<proteinExistence type="inferred from homology"/>
<evidence type="ECO:0000313" key="8">
    <source>
        <dbReference type="EMBL" id="CAL6103718.1"/>
    </source>
</evidence>
<evidence type="ECO:0000256" key="1">
    <source>
        <dbReference type="ARBA" id="ARBA00008354"/>
    </source>
</evidence>
<comment type="similarity">
    <text evidence="1">Belongs to the ZPR1 family.</text>
</comment>
<dbReference type="GO" id="GO:0005634">
    <property type="term" value="C:nucleus"/>
    <property type="evidence" value="ECO:0007669"/>
    <property type="project" value="TreeGrafter"/>
</dbReference>
<dbReference type="AlphaFoldDB" id="A0AA86NB90"/>
<dbReference type="Pfam" id="PF03367">
    <property type="entry name" value="Zn_ribbon_ZPR1"/>
    <property type="match status" value="2"/>
</dbReference>
<dbReference type="PANTHER" id="PTHR10876:SF0">
    <property type="entry name" value="ZINC FINGER PROTEIN ZPR1"/>
    <property type="match status" value="1"/>
</dbReference>
<dbReference type="Pfam" id="PF22794">
    <property type="entry name" value="jr-ZPR1"/>
    <property type="match status" value="2"/>
</dbReference>
<dbReference type="SMART" id="SM00709">
    <property type="entry name" value="Zpr1"/>
    <property type="match status" value="2"/>
</dbReference>
<keyword evidence="4" id="KW-0862">Zinc</keyword>
<keyword evidence="3 7" id="KW-0863">Zinc-finger</keyword>
<sequence length="523" mass="59527">MSDNEESSSSSCNIEDIAGEMNLDIGKQMTMASYCTNCGKQAVTRMLFITVPKFREMMVSSIKCRHCGFFGRDIQQVAEIQNFGSIATLEAKCARDLSRGVVKSSTCTVKIPTIGFEIQARPMSGVYTTVEGLLRSAADNLGLLQTERRQRQPEVASKIDDVILQLLDLIQQCFNNVEPKETIFTLELTDPTGNSFIEPFGDLPHLKEKQFQRTMEEAEDIGLTREQEKEIQKEARVVKVDENMIDDIVIAPENTTTELPSFCPACQKPVIDKAIIINIPYFKDVLLMCCKCDECGYKTIEIQQAGAIPKMGRKHTLHVTDPSDLSREVLKSTSCSIKIIELGIELQPGTLGGMYTTLEGLMKQLTAELLKHSQFWMGDSARNSEENANWTKIANSLELCCQGKMNFTIEIDDPLDGSFIKNIYAPDPDPEMKVESYKRSYCGRQANFDFKKYQLFQNYFLYQFQLYINSMFSSVSFLFYYFFQPFGHRVNQMIDDIQRDLLQRPLYFFIQQVICGTFFRGNV</sequence>
<name>A0AA86NB90_9EUKA</name>
<dbReference type="InterPro" id="IPR042451">
    <property type="entry name" value="ZPR1_A/B_dom"/>
</dbReference>
<protein>
    <submittedName>
        <fullName evidence="7">ZPR1 zinc-finger domain-containing protein</fullName>
    </submittedName>
    <submittedName>
        <fullName evidence="8">ZPR1_zinc-finger domain-containing protein</fullName>
    </submittedName>
</protein>
<feature type="domain" description="Zinc finger ZPR1-type" evidence="6">
    <location>
        <begin position="261"/>
        <end position="422"/>
    </location>
</feature>
<dbReference type="Proteomes" id="UP001642409">
    <property type="component" value="Unassembled WGS sequence"/>
</dbReference>
<gene>
    <name evidence="7" type="ORF">HINF_LOCUS3469</name>
    <name evidence="8" type="ORF">HINF_LOCUS72277</name>
</gene>
<keyword evidence="9" id="KW-1185">Reference proteome</keyword>
<feature type="domain" description="Zinc finger ZPR1-type" evidence="6">
    <location>
        <begin position="33"/>
        <end position="199"/>
    </location>
</feature>
<dbReference type="InterPro" id="IPR042452">
    <property type="entry name" value="ZPR1_Znf1/2"/>
</dbReference>
<feature type="transmembrane region" description="Helical" evidence="5">
    <location>
        <begin position="464"/>
        <end position="483"/>
    </location>
</feature>
<evidence type="ECO:0000313" key="9">
    <source>
        <dbReference type="Proteomes" id="UP001642409"/>
    </source>
</evidence>
<dbReference type="Gene3D" id="2.20.25.420">
    <property type="entry name" value="ZPR1, zinc finger domain"/>
    <property type="match status" value="2"/>
</dbReference>
<dbReference type="PANTHER" id="PTHR10876">
    <property type="entry name" value="ZINC FINGER PROTEIN ZPR1"/>
    <property type="match status" value="1"/>
</dbReference>
<reference evidence="7" key="1">
    <citation type="submission" date="2023-06" db="EMBL/GenBank/DDBJ databases">
        <authorList>
            <person name="Kurt Z."/>
        </authorList>
    </citation>
    <scope>NUCLEOTIDE SEQUENCE</scope>
</reference>
<dbReference type="InterPro" id="IPR040141">
    <property type="entry name" value="ZPR1"/>
</dbReference>
<accession>A0AA86NB90</accession>
<dbReference type="InterPro" id="IPR004457">
    <property type="entry name" value="Znf_ZPR1"/>
</dbReference>
<evidence type="ECO:0000313" key="7">
    <source>
        <dbReference type="EMBL" id="CAI9915824.1"/>
    </source>
</evidence>
<dbReference type="Gene3D" id="2.60.120.1040">
    <property type="entry name" value="ZPR1, A/B domain"/>
    <property type="match status" value="2"/>
</dbReference>
<dbReference type="EMBL" id="CAXDID020000570">
    <property type="protein sequence ID" value="CAL6103718.1"/>
    <property type="molecule type" value="Genomic_DNA"/>
</dbReference>
<evidence type="ECO:0000256" key="4">
    <source>
        <dbReference type="ARBA" id="ARBA00022833"/>
    </source>
</evidence>
<dbReference type="GO" id="GO:0008270">
    <property type="term" value="F:zinc ion binding"/>
    <property type="evidence" value="ECO:0007669"/>
    <property type="project" value="UniProtKB-KW"/>
</dbReference>
<dbReference type="EMBL" id="CATOUU010000078">
    <property type="protein sequence ID" value="CAI9915824.1"/>
    <property type="molecule type" value="Genomic_DNA"/>
</dbReference>
<evidence type="ECO:0000256" key="2">
    <source>
        <dbReference type="ARBA" id="ARBA00022723"/>
    </source>
</evidence>
<keyword evidence="5" id="KW-1133">Transmembrane helix</keyword>
<reference evidence="8 9" key="2">
    <citation type="submission" date="2024-07" db="EMBL/GenBank/DDBJ databases">
        <authorList>
            <person name="Akdeniz Z."/>
        </authorList>
    </citation>
    <scope>NUCLEOTIDE SEQUENCE [LARGE SCALE GENOMIC DNA]</scope>
</reference>
<evidence type="ECO:0000256" key="5">
    <source>
        <dbReference type="SAM" id="Phobius"/>
    </source>
</evidence>
<keyword evidence="5" id="KW-0472">Membrane</keyword>
<dbReference type="FunFam" id="2.60.120.1040:FF:000006">
    <property type="entry name" value="Zinc finger protein zpr1"/>
    <property type="match status" value="1"/>
</dbReference>
<evidence type="ECO:0000259" key="6">
    <source>
        <dbReference type="SMART" id="SM00709"/>
    </source>
</evidence>
<keyword evidence="5" id="KW-0812">Transmembrane</keyword>
<evidence type="ECO:0000256" key="3">
    <source>
        <dbReference type="ARBA" id="ARBA00022771"/>
    </source>
</evidence>
<dbReference type="NCBIfam" id="TIGR00310">
    <property type="entry name" value="ZPR1_znf"/>
    <property type="match status" value="2"/>
</dbReference>
<comment type="caution">
    <text evidence="7">The sequence shown here is derived from an EMBL/GenBank/DDBJ whole genome shotgun (WGS) entry which is preliminary data.</text>
</comment>
<keyword evidence="2" id="KW-0479">Metal-binding</keyword>
<organism evidence="7">
    <name type="scientific">Hexamita inflata</name>
    <dbReference type="NCBI Taxonomy" id="28002"/>
    <lineage>
        <taxon>Eukaryota</taxon>
        <taxon>Metamonada</taxon>
        <taxon>Diplomonadida</taxon>
        <taxon>Hexamitidae</taxon>
        <taxon>Hexamitinae</taxon>
        <taxon>Hexamita</taxon>
    </lineage>
</organism>